<name>A0A430FEY4_9BIFI</name>
<sequence>MKAIFYKDLLQICRNTGLLIMLIVTGIMTVLFIALATAIQPGRTFATVLLQVTLIMFLMSFVPTCAMELIRGDIGNGTLTAFTANGRPKRQYLIAQAIVALMPSGVLGALIILAFRLLVPSLRTVIVGTNGLLLLTEPLLTAFVLFLWSIFFTGKALIMTATTTKPITAPANGRTKPDTSAPIAVSVRNMTFGYKKHKPVLNHINLDVPAGQSIGILGYNGVGKTTLFGVILGLLRPQHGDAVINADVFPSMRDVFQLTDSNNLTADMTVRENIRFRAMLYATHENSHPVDITHLDELPMVRAFELGEHLDKKVKELSSGLKKRAGIVTGMLFDPKLIMLDEPTNAVDPLTRQLLIELMKQLRADGRTIMTITHDLDYCWEVTDRVVILDNRHLVKDCMTHDFTDYPAFMEAATLGRETTDVDFGLHMK</sequence>
<dbReference type="Pfam" id="PF00005">
    <property type="entry name" value="ABC_tran"/>
    <property type="match status" value="1"/>
</dbReference>
<evidence type="ECO:0000256" key="1">
    <source>
        <dbReference type="ARBA" id="ARBA00022448"/>
    </source>
</evidence>
<dbReference type="Gene3D" id="3.40.50.300">
    <property type="entry name" value="P-loop containing nucleotide triphosphate hydrolases"/>
    <property type="match status" value="1"/>
</dbReference>
<dbReference type="PROSITE" id="PS50893">
    <property type="entry name" value="ABC_TRANSPORTER_2"/>
    <property type="match status" value="1"/>
</dbReference>
<dbReference type="InterPro" id="IPR003439">
    <property type="entry name" value="ABC_transporter-like_ATP-bd"/>
</dbReference>
<reference evidence="6 7" key="1">
    <citation type="submission" date="2018-09" db="EMBL/GenBank/DDBJ databases">
        <title>Characterization of the phylogenetic diversity of five novel species belonging to the genus Bifidobacterium.</title>
        <authorList>
            <person name="Lugli G.A."/>
            <person name="Duranti S."/>
            <person name="Milani C."/>
        </authorList>
    </citation>
    <scope>NUCLEOTIDE SEQUENCE [LARGE SCALE GENOMIC DNA]</scope>
    <source>
        <strain evidence="6 7">2028B</strain>
    </source>
</reference>
<feature type="transmembrane region" description="Helical" evidence="4">
    <location>
        <begin position="91"/>
        <end position="119"/>
    </location>
</feature>
<feature type="domain" description="ABC transporter" evidence="5">
    <location>
        <begin position="185"/>
        <end position="416"/>
    </location>
</feature>
<proteinExistence type="predicted"/>
<dbReference type="SUPFAM" id="SSF52540">
    <property type="entry name" value="P-loop containing nucleoside triphosphate hydrolases"/>
    <property type="match status" value="1"/>
</dbReference>
<dbReference type="SMART" id="SM00382">
    <property type="entry name" value="AAA"/>
    <property type="match status" value="1"/>
</dbReference>
<keyword evidence="4" id="KW-1133">Transmembrane helix</keyword>
<keyword evidence="4" id="KW-0812">Transmembrane</keyword>
<feature type="transmembrane region" description="Helical" evidence="4">
    <location>
        <begin position="139"/>
        <end position="158"/>
    </location>
</feature>
<dbReference type="PANTHER" id="PTHR42939:SF1">
    <property type="entry name" value="ABC TRANSPORTER ATP-BINDING PROTEIN ALBC-RELATED"/>
    <property type="match status" value="1"/>
</dbReference>
<dbReference type="GO" id="GO:0016887">
    <property type="term" value="F:ATP hydrolysis activity"/>
    <property type="evidence" value="ECO:0007669"/>
    <property type="project" value="InterPro"/>
</dbReference>
<keyword evidence="2" id="KW-0547">Nucleotide-binding</keyword>
<evidence type="ECO:0000313" key="6">
    <source>
        <dbReference type="EMBL" id="RSX51464.1"/>
    </source>
</evidence>
<dbReference type="RefSeq" id="WP_241227202.1">
    <property type="nucleotide sequence ID" value="NZ_QXGJ01000003.1"/>
</dbReference>
<comment type="caution">
    <text evidence="6">The sequence shown here is derived from an EMBL/GenBank/DDBJ whole genome shotgun (WGS) entry which is preliminary data.</text>
</comment>
<keyword evidence="7" id="KW-1185">Reference proteome</keyword>
<dbReference type="CDD" id="cd03230">
    <property type="entry name" value="ABC_DR_subfamily_A"/>
    <property type="match status" value="1"/>
</dbReference>
<evidence type="ECO:0000256" key="2">
    <source>
        <dbReference type="ARBA" id="ARBA00022741"/>
    </source>
</evidence>
<accession>A0A430FEY4</accession>
<dbReference type="InterPro" id="IPR003593">
    <property type="entry name" value="AAA+_ATPase"/>
</dbReference>
<dbReference type="PANTHER" id="PTHR42939">
    <property type="entry name" value="ABC TRANSPORTER ATP-BINDING PROTEIN ALBC-RELATED"/>
    <property type="match status" value="1"/>
</dbReference>
<dbReference type="GO" id="GO:0005524">
    <property type="term" value="F:ATP binding"/>
    <property type="evidence" value="ECO:0007669"/>
    <property type="project" value="UniProtKB-KW"/>
</dbReference>
<dbReference type="InterPro" id="IPR051782">
    <property type="entry name" value="ABC_Transporter_VariousFunc"/>
</dbReference>
<dbReference type="InterPro" id="IPR027417">
    <property type="entry name" value="P-loop_NTPase"/>
</dbReference>
<keyword evidence="4" id="KW-0472">Membrane</keyword>
<evidence type="ECO:0000256" key="4">
    <source>
        <dbReference type="SAM" id="Phobius"/>
    </source>
</evidence>
<organism evidence="6 7">
    <name type="scientific">Bifidobacterium callimiconis</name>
    <dbReference type="NCBI Taxonomy" id="2306973"/>
    <lineage>
        <taxon>Bacteria</taxon>
        <taxon>Bacillati</taxon>
        <taxon>Actinomycetota</taxon>
        <taxon>Actinomycetes</taxon>
        <taxon>Bifidobacteriales</taxon>
        <taxon>Bifidobacteriaceae</taxon>
        <taxon>Bifidobacterium</taxon>
    </lineage>
</organism>
<gene>
    <name evidence="6" type="ORF">D2E23_0727</name>
</gene>
<keyword evidence="3 6" id="KW-0067">ATP-binding</keyword>
<evidence type="ECO:0000313" key="7">
    <source>
        <dbReference type="Proteomes" id="UP000288607"/>
    </source>
</evidence>
<feature type="transmembrane region" description="Helical" evidence="4">
    <location>
        <begin position="12"/>
        <end position="39"/>
    </location>
</feature>
<evidence type="ECO:0000256" key="3">
    <source>
        <dbReference type="ARBA" id="ARBA00022840"/>
    </source>
</evidence>
<dbReference type="Proteomes" id="UP000288607">
    <property type="component" value="Unassembled WGS sequence"/>
</dbReference>
<dbReference type="EMBL" id="QXGJ01000003">
    <property type="protein sequence ID" value="RSX51464.1"/>
    <property type="molecule type" value="Genomic_DNA"/>
</dbReference>
<feature type="transmembrane region" description="Helical" evidence="4">
    <location>
        <begin position="45"/>
        <end position="70"/>
    </location>
</feature>
<keyword evidence="1" id="KW-0813">Transport</keyword>
<evidence type="ECO:0000259" key="5">
    <source>
        <dbReference type="PROSITE" id="PS50893"/>
    </source>
</evidence>
<dbReference type="AlphaFoldDB" id="A0A430FEY4"/>
<protein>
    <submittedName>
        <fullName evidence="6">ATP-binding protein of ABC transporter system</fullName>
    </submittedName>
</protein>